<proteinExistence type="predicted"/>
<protein>
    <submittedName>
        <fullName evidence="1">Uncharacterized protein</fullName>
    </submittedName>
</protein>
<dbReference type="EMBL" id="VSSQ01133986">
    <property type="protein sequence ID" value="MPN59691.1"/>
    <property type="molecule type" value="Genomic_DNA"/>
</dbReference>
<name>A0A645J7V0_9ZZZZ</name>
<evidence type="ECO:0000313" key="1">
    <source>
        <dbReference type="EMBL" id="MPN59691.1"/>
    </source>
</evidence>
<comment type="caution">
    <text evidence="1">The sequence shown here is derived from an EMBL/GenBank/DDBJ whole genome shotgun (WGS) entry which is preliminary data.</text>
</comment>
<reference evidence="1" key="1">
    <citation type="submission" date="2019-08" db="EMBL/GenBank/DDBJ databases">
        <authorList>
            <person name="Kucharzyk K."/>
            <person name="Murdoch R.W."/>
            <person name="Higgins S."/>
            <person name="Loffler F."/>
        </authorList>
    </citation>
    <scope>NUCLEOTIDE SEQUENCE</scope>
</reference>
<organism evidence="1">
    <name type="scientific">bioreactor metagenome</name>
    <dbReference type="NCBI Taxonomy" id="1076179"/>
    <lineage>
        <taxon>unclassified sequences</taxon>
        <taxon>metagenomes</taxon>
        <taxon>ecological metagenomes</taxon>
    </lineage>
</organism>
<gene>
    <name evidence="1" type="ORF">SDC9_207413</name>
</gene>
<dbReference type="AlphaFoldDB" id="A0A645J7V0"/>
<sequence>MVQEICRDEVFLAQKAEGATEADLQVLKDLLETLIAYKDGCVGRRT</sequence>
<accession>A0A645J7V0</accession>